<keyword evidence="5" id="KW-0677">Repeat</keyword>
<dbReference type="NCBIfam" id="TIGR03715">
    <property type="entry name" value="KxYKxGKxW"/>
    <property type="match status" value="1"/>
</dbReference>
<feature type="region of interest" description="Disordered" evidence="7">
    <location>
        <begin position="871"/>
        <end position="904"/>
    </location>
</feature>
<evidence type="ECO:0000256" key="8">
    <source>
        <dbReference type="SAM" id="Phobius"/>
    </source>
</evidence>
<keyword evidence="11" id="KW-1185">Reference proteome</keyword>
<evidence type="ECO:0000256" key="2">
    <source>
        <dbReference type="ARBA" id="ARBA00022525"/>
    </source>
</evidence>
<dbReference type="Gene3D" id="3.10.20.320">
    <property type="entry name" value="Putative peptidoglycan bound protein (lpxtg motif)"/>
    <property type="match status" value="6"/>
</dbReference>
<keyword evidence="6" id="KW-0572">Peptidoglycan-anchor</keyword>
<dbReference type="Pfam" id="PF19258">
    <property type="entry name" value="KxYKxGKxW_sig"/>
    <property type="match status" value="1"/>
</dbReference>
<dbReference type="AlphaFoldDB" id="A0A0D1A4D9"/>
<dbReference type="Proteomes" id="UP000032279">
    <property type="component" value="Unassembled WGS sequence"/>
</dbReference>
<keyword evidence="8" id="KW-0472">Membrane</keyword>
<feature type="domain" description="Gram-positive cocci surface proteins LPxTG" evidence="9">
    <location>
        <begin position="923"/>
        <end position="957"/>
    </location>
</feature>
<dbReference type="EMBL" id="AWTT01000049">
    <property type="protein sequence ID" value="KIS02765.1"/>
    <property type="molecule type" value="Genomic_DNA"/>
</dbReference>
<feature type="transmembrane region" description="Helical" evidence="8">
    <location>
        <begin position="20"/>
        <end position="38"/>
    </location>
</feature>
<dbReference type="InterPro" id="IPR050836">
    <property type="entry name" value="SDS22/Internalin_LRR"/>
</dbReference>
<dbReference type="InterPro" id="IPR019931">
    <property type="entry name" value="LPXTG_anchor"/>
</dbReference>
<comment type="caution">
    <text evidence="10">The sequence shown here is derived from an EMBL/GenBank/DDBJ whole genome shotgun (WGS) entry which is preliminary data.</text>
</comment>
<accession>A0A0D1A4D9</accession>
<keyword evidence="1" id="KW-0134">Cell wall</keyword>
<dbReference type="PROSITE" id="PS51450">
    <property type="entry name" value="LRR"/>
    <property type="match status" value="1"/>
</dbReference>
<gene>
    <name evidence="10" type="ORF">WDC_1655</name>
</gene>
<evidence type="ECO:0000256" key="5">
    <source>
        <dbReference type="ARBA" id="ARBA00022737"/>
    </source>
</evidence>
<sequence>MKTGTEVKKRFKLYKSGKLWLIAGLSSIMFFGGSYLMGDQQVQADVVAITAVTATSDSQSSDQPSSTVSSQSDSNVVSATSTSAARVTEQAQTVTSSGEQAVAVASSTGTVAMPASTAISQATSAAATAQPAAKAVVTTPVSAARAVESIESWMPDKNFQLAVLKELTSTGSGYNPPQILPVGSTVKDITKDAVNKLRSISVDSYNVTSLEGIQFATNLIRIYAVPNLSFGHNQGLIADISPLANLNNLQEVTMFTNRISDISPLANKPKLTSVSLSYNQITDLRPLMSDPLASGHSAITFQAVSLPTIRLNSHSSFTMSSAVWNLLDQNLGVEPYYADRPGYPYMYAQNYKSTATGTNTNGQTIGWTDLSTNAYTNANGVKYGYLTYYWTDPFQGDVGYPYFGWVIQPYIIDDTVGNMQVNYVLDGSNETIHTPTLVTGKLGDKYQITQNSDVQKVYNELISQGYYLYGTSGAATGTFTEQSQSATMTFSKTPPTYGFNVHYQTETGRTISPDTAYSGELNTGWTVATSAVDGYKYLYAKNAAGAIITDLSGQYSPSVGDITLVYGLVDGEMPSYEPAKLHVKYVDQNGNELKAEQVKNGYAGNGYDVTAPEIDGYKLVSDSNYKGTLVAGDQTVTFKYELIEGETPSYDPATLHVKYVDQNGNSIKTEQVKNGYAGNDYDVTAPEIDGYKVVSDSNNKGTLIAGDQTVTFKYELIEGETPSYDPATLHVKYVDQNGNSIKTEQVKNGYAGNDYDVTAPEIDGYKVVSDLNYKETLVAGDQTVTFTYKLIEGEVPETKPGKIHIEFVDQNGKAIQTAIDKDGLAGNGYLITPATIAGYHYIGLGIGSAALQGQLIDGTLNVVLRYAKNAVPENPSKPVTPPKTPTPGKTPAGAPTITPVKSDTKQLQKVQVTDRSEAQKSVLPKTNEASTSWLALIGMGMLSIVTALGSVLARKKN</sequence>
<evidence type="ECO:0000256" key="6">
    <source>
        <dbReference type="ARBA" id="ARBA00023088"/>
    </source>
</evidence>
<evidence type="ECO:0000313" key="10">
    <source>
        <dbReference type="EMBL" id="KIS02765.1"/>
    </source>
</evidence>
<dbReference type="InterPro" id="IPR032675">
    <property type="entry name" value="LRR_dom_sf"/>
</dbReference>
<dbReference type="InterPro" id="IPR022263">
    <property type="entry name" value="KxYKxGKxW"/>
</dbReference>
<feature type="transmembrane region" description="Helical" evidence="8">
    <location>
        <begin position="933"/>
        <end position="953"/>
    </location>
</feature>
<dbReference type="OrthoDB" id="2285788at2"/>
<dbReference type="PATRIC" id="fig|1335616.4.peg.1661"/>
<name>A0A0D1A4D9_9LACO</name>
<evidence type="ECO:0000259" key="9">
    <source>
        <dbReference type="PROSITE" id="PS50847"/>
    </source>
</evidence>
<dbReference type="PANTHER" id="PTHR46652">
    <property type="entry name" value="LEUCINE-RICH REPEAT AND IQ DOMAIN-CONTAINING PROTEIN 1-RELATED"/>
    <property type="match status" value="1"/>
</dbReference>
<evidence type="ECO:0000313" key="11">
    <source>
        <dbReference type="Proteomes" id="UP000032279"/>
    </source>
</evidence>
<dbReference type="Pfam" id="PF06458">
    <property type="entry name" value="MucBP"/>
    <property type="match status" value="6"/>
</dbReference>
<dbReference type="NCBIfam" id="TIGR01167">
    <property type="entry name" value="LPXTG_anchor"/>
    <property type="match status" value="1"/>
</dbReference>
<reference evidence="10 11" key="1">
    <citation type="submission" date="2013-08" db="EMBL/GenBank/DDBJ databases">
        <title>Lactobacillus wasatchii sp. WDC04, a late gas producing bacteria isolated from aged chedder cheese.</title>
        <authorList>
            <person name="Oberg C.J."/>
            <person name="Culumber M."/>
            <person name="McMahon D.J."/>
            <person name="Broadbent J.R."/>
            <person name="Oberg T.S."/>
            <person name="Ortaki F."/>
        </authorList>
    </citation>
    <scope>NUCLEOTIDE SEQUENCE [LARGE SCALE GENOMIC DNA]</scope>
    <source>
        <strain evidence="10 11">WDC04</strain>
    </source>
</reference>
<proteinExistence type="predicted"/>
<dbReference type="PROSITE" id="PS50847">
    <property type="entry name" value="GRAM_POS_ANCHORING"/>
    <property type="match status" value="1"/>
</dbReference>
<evidence type="ECO:0000256" key="7">
    <source>
        <dbReference type="SAM" id="MobiDB-lite"/>
    </source>
</evidence>
<feature type="compositionally biased region" description="Low complexity" evidence="7">
    <location>
        <begin position="886"/>
        <end position="899"/>
    </location>
</feature>
<evidence type="ECO:0000256" key="1">
    <source>
        <dbReference type="ARBA" id="ARBA00022512"/>
    </source>
</evidence>
<keyword evidence="3" id="KW-0433">Leucine-rich repeat</keyword>
<dbReference type="STRING" id="1335616.WDC_1655"/>
<keyword evidence="8" id="KW-0812">Transmembrane</keyword>
<keyword evidence="4" id="KW-0732">Signal</keyword>
<keyword evidence="8" id="KW-1133">Transmembrane helix</keyword>
<feature type="region of interest" description="Disordered" evidence="7">
    <location>
        <begin position="54"/>
        <end position="83"/>
    </location>
</feature>
<dbReference type="InterPro" id="IPR009459">
    <property type="entry name" value="MucBP_dom"/>
</dbReference>
<evidence type="ECO:0000256" key="3">
    <source>
        <dbReference type="ARBA" id="ARBA00022614"/>
    </source>
</evidence>
<dbReference type="SUPFAM" id="SSF52075">
    <property type="entry name" value="Outer arm dynein light chain 1"/>
    <property type="match status" value="1"/>
</dbReference>
<dbReference type="Gene3D" id="3.80.10.10">
    <property type="entry name" value="Ribonuclease Inhibitor"/>
    <property type="match status" value="1"/>
</dbReference>
<evidence type="ECO:0000256" key="4">
    <source>
        <dbReference type="ARBA" id="ARBA00022729"/>
    </source>
</evidence>
<protein>
    <recommendedName>
        <fullName evidence="9">Gram-positive cocci surface proteins LPxTG domain-containing protein</fullName>
    </recommendedName>
</protein>
<dbReference type="PANTHER" id="PTHR46652:SF3">
    <property type="entry name" value="LEUCINE-RICH REPEAT-CONTAINING PROTEIN 9"/>
    <property type="match status" value="1"/>
</dbReference>
<keyword evidence="2" id="KW-0964">Secreted</keyword>
<organism evidence="10 11">
    <name type="scientific">Paucilactobacillus wasatchensis</name>
    <dbReference type="NCBI Taxonomy" id="1335616"/>
    <lineage>
        <taxon>Bacteria</taxon>
        <taxon>Bacillati</taxon>
        <taxon>Bacillota</taxon>
        <taxon>Bacilli</taxon>
        <taxon>Lactobacillales</taxon>
        <taxon>Lactobacillaceae</taxon>
        <taxon>Paucilactobacillus</taxon>
    </lineage>
</organism>
<dbReference type="InterPro" id="IPR001611">
    <property type="entry name" value="Leu-rich_rpt"/>
</dbReference>
<dbReference type="RefSeq" id="WP_044011352.1">
    <property type="nucleotide sequence ID" value="NZ_AWTT01000049.1"/>
</dbReference>